<dbReference type="Proteomes" id="UP001215280">
    <property type="component" value="Unassembled WGS sequence"/>
</dbReference>
<comment type="caution">
    <text evidence="2">The sequence shown here is derived from an EMBL/GenBank/DDBJ whole genome shotgun (WGS) entry which is preliminary data.</text>
</comment>
<accession>A0AAD7I5J0</accession>
<feature type="region of interest" description="Disordered" evidence="1">
    <location>
        <begin position="66"/>
        <end position="91"/>
    </location>
</feature>
<dbReference type="EMBL" id="JARJLG010000153">
    <property type="protein sequence ID" value="KAJ7735614.1"/>
    <property type="molecule type" value="Genomic_DNA"/>
</dbReference>
<evidence type="ECO:0000313" key="3">
    <source>
        <dbReference type="Proteomes" id="UP001215280"/>
    </source>
</evidence>
<protein>
    <submittedName>
        <fullName evidence="2">Uncharacterized protein</fullName>
    </submittedName>
</protein>
<evidence type="ECO:0000256" key="1">
    <source>
        <dbReference type="SAM" id="MobiDB-lite"/>
    </source>
</evidence>
<sequence length="176" mass="20229">MYAEPLSPTPAATTVKRIPFIIVHGTGDPARLRPRGRLLEYLEEKKIEERTVAEDEKDDLNKMTEKKIEEKEDLQQGAQEQAHQQPGGPPPRHLLLSWVERRLELKLIPKHAPSTSWSQRKGAVAYVRRVLMMVRCEDLIHEYLDLVESIIVKKGLDLFGEDMDSFAEFCKALTRT</sequence>
<feature type="compositionally biased region" description="Low complexity" evidence="1">
    <location>
        <begin position="75"/>
        <end position="86"/>
    </location>
</feature>
<reference evidence="2" key="1">
    <citation type="submission" date="2023-03" db="EMBL/GenBank/DDBJ databases">
        <title>Massive genome expansion in bonnet fungi (Mycena s.s.) driven by repeated elements and novel gene families across ecological guilds.</title>
        <authorList>
            <consortium name="Lawrence Berkeley National Laboratory"/>
            <person name="Harder C.B."/>
            <person name="Miyauchi S."/>
            <person name="Viragh M."/>
            <person name="Kuo A."/>
            <person name="Thoen E."/>
            <person name="Andreopoulos B."/>
            <person name="Lu D."/>
            <person name="Skrede I."/>
            <person name="Drula E."/>
            <person name="Henrissat B."/>
            <person name="Morin E."/>
            <person name="Kohler A."/>
            <person name="Barry K."/>
            <person name="LaButti K."/>
            <person name="Morin E."/>
            <person name="Salamov A."/>
            <person name="Lipzen A."/>
            <person name="Mereny Z."/>
            <person name="Hegedus B."/>
            <person name="Baldrian P."/>
            <person name="Stursova M."/>
            <person name="Weitz H."/>
            <person name="Taylor A."/>
            <person name="Grigoriev I.V."/>
            <person name="Nagy L.G."/>
            <person name="Martin F."/>
            <person name="Kauserud H."/>
        </authorList>
    </citation>
    <scope>NUCLEOTIDE SEQUENCE</scope>
    <source>
        <strain evidence="2">CBHHK188m</strain>
    </source>
</reference>
<keyword evidence="3" id="KW-1185">Reference proteome</keyword>
<organism evidence="2 3">
    <name type="scientific">Mycena maculata</name>
    <dbReference type="NCBI Taxonomy" id="230809"/>
    <lineage>
        <taxon>Eukaryota</taxon>
        <taxon>Fungi</taxon>
        <taxon>Dikarya</taxon>
        <taxon>Basidiomycota</taxon>
        <taxon>Agaricomycotina</taxon>
        <taxon>Agaricomycetes</taxon>
        <taxon>Agaricomycetidae</taxon>
        <taxon>Agaricales</taxon>
        <taxon>Marasmiineae</taxon>
        <taxon>Mycenaceae</taxon>
        <taxon>Mycena</taxon>
    </lineage>
</organism>
<name>A0AAD7I5J0_9AGAR</name>
<dbReference type="AlphaFoldDB" id="A0AAD7I5J0"/>
<proteinExistence type="predicted"/>
<gene>
    <name evidence="2" type="ORF">DFH07DRAFT_967078</name>
</gene>
<evidence type="ECO:0000313" key="2">
    <source>
        <dbReference type="EMBL" id="KAJ7735614.1"/>
    </source>
</evidence>